<keyword evidence="2" id="KW-1185">Reference proteome</keyword>
<dbReference type="EMBL" id="JRRC01021315">
    <property type="protein sequence ID" value="KHF97910.1"/>
    <property type="molecule type" value="Genomic_DNA"/>
</dbReference>
<sequence length="17" mass="2252">MYSWIMLRNFELWLHVI</sequence>
<dbReference type="Proteomes" id="UP000032142">
    <property type="component" value="Unassembled WGS sequence"/>
</dbReference>
<organism evidence="1 2">
    <name type="scientific">Gossypium arboreum</name>
    <name type="common">Tree cotton</name>
    <name type="synonym">Gossypium nanking</name>
    <dbReference type="NCBI Taxonomy" id="29729"/>
    <lineage>
        <taxon>Eukaryota</taxon>
        <taxon>Viridiplantae</taxon>
        <taxon>Streptophyta</taxon>
        <taxon>Embryophyta</taxon>
        <taxon>Tracheophyta</taxon>
        <taxon>Spermatophyta</taxon>
        <taxon>Magnoliopsida</taxon>
        <taxon>eudicotyledons</taxon>
        <taxon>Gunneridae</taxon>
        <taxon>Pentapetalae</taxon>
        <taxon>rosids</taxon>
        <taxon>malvids</taxon>
        <taxon>Malvales</taxon>
        <taxon>Malvaceae</taxon>
        <taxon>Malvoideae</taxon>
        <taxon>Gossypium</taxon>
    </lineage>
</organism>
<gene>
    <name evidence="1" type="ORF">F383_37013</name>
</gene>
<comment type="caution">
    <text evidence="1">The sequence shown here is derived from an EMBL/GenBank/DDBJ whole genome shotgun (WGS) entry which is preliminary data.</text>
</comment>
<proteinExistence type="predicted"/>
<reference evidence="2" key="1">
    <citation type="submission" date="2014-09" db="EMBL/GenBank/DDBJ databases">
        <authorList>
            <person name="Mudge J."/>
            <person name="Ramaraj T."/>
            <person name="Lindquist I.E."/>
            <person name="Bharti A.K."/>
            <person name="Sundararajan A."/>
            <person name="Cameron C.T."/>
            <person name="Woodward J.E."/>
            <person name="May G.D."/>
            <person name="Brubaker C."/>
            <person name="Broadhvest J."/>
            <person name="Wilkins T.A."/>
        </authorList>
    </citation>
    <scope>NUCLEOTIDE SEQUENCE</scope>
    <source>
        <strain evidence="2">cv. AKA8401</strain>
    </source>
</reference>
<protein>
    <submittedName>
        <fullName evidence="1">Uncharacterized protein</fullName>
    </submittedName>
</protein>
<name>A0A0B0MG77_GOSAR</name>
<evidence type="ECO:0000313" key="2">
    <source>
        <dbReference type="Proteomes" id="UP000032142"/>
    </source>
</evidence>
<dbReference type="AlphaFoldDB" id="A0A0B0MG77"/>
<evidence type="ECO:0000313" key="1">
    <source>
        <dbReference type="EMBL" id="KHF97910.1"/>
    </source>
</evidence>
<accession>A0A0B0MG77</accession>